<sequence length="200" mass="23438">MQVLLLNFNLKHVADFDLIEQVRSYEFDVIIVFIRCIDFTLEGLQIFSQVYEQLDYSQIGLINYGSDLIIQLLSKQHLDRQWEREFVGQDNFERVGRYLRVLQLPSLSLAFAEIGARRLSIAHDGQVVLDYLHSQLNLTLLFVPMKSKPFFSNMGWHACSLKEITKVTQISGLTNYQLLAKYNLDVRIYNYDKSDVRLMY</sequence>
<accession>A0A069CRT1</accession>
<keyword evidence="2" id="KW-1185">Reference proteome</keyword>
<gene>
    <name evidence="1" type="ORF">WOSG25_011840</name>
</gene>
<dbReference type="STRING" id="1329250.WOSG25_011840"/>
<organism evidence="1 2">
    <name type="scientific">Weissella oryzae (strain DSM 25784 / JCM 18191 / LMG 30913 / SG25)</name>
    <dbReference type="NCBI Taxonomy" id="1329250"/>
    <lineage>
        <taxon>Bacteria</taxon>
        <taxon>Bacillati</taxon>
        <taxon>Bacillota</taxon>
        <taxon>Bacilli</taxon>
        <taxon>Lactobacillales</taxon>
        <taxon>Lactobacillaceae</taxon>
        <taxon>Weissella</taxon>
    </lineage>
</organism>
<dbReference type="EMBL" id="DF820484">
    <property type="protein sequence ID" value="GAK30087.1"/>
    <property type="molecule type" value="Genomic_DNA"/>
</dbReference>
<evidence type="ECO:0000313" key="1">
    <source>
        <dbReference type="EMBL" id="GAK30087.1"/>
    </source>
</evidence>
<name>A0A069CRT1_WEIOS</name>
<evidence type="ECO:0000313" key="2">
    <source>
        <dbReference type="Proteomes" id="UP000030643"/>
    </source>
</evidence>
<dbReference type="AlphaFoldDB" id="A0A069CRT1"/>
<reference evidence="2" key="1">
    <citation type="journal article" date="2014" name="Genome Announc.">
        <title>Draft genome sequence of Weissella oryzae SG25T, isolated from fermented rice grains.</title>
        <authorList>
            <person name="Tanizawa Y."/>
            <person name="Fujisawa T."/>
            <person name="Mochizuki T."/>
            <person name="Kaminuma E."/>
            <person name="Suzuki Y."/>
            <person name="Nakamura Y."/>
            <person name="Tohno M."/>
        </authorList>
    </citation>
    <scope>NUCLEOTIDE SEQUENCE [LARGE SCALE GENOMIC DNA]</scope>
    <source>
        <strain evidence="2">DSM 25784 / JCM 18191 / LMG 30913 / SG25</strain>
    </source>
</reference>
<dbReference type="RefSeq" id="WP_027698227.1">
    <property type="nucleotide sequence ID" value="NZ_DF820484.1"/>
</dbReference>
<dbReference type="Proteomes" id="UP000030643">
    <property type="component" value="Unassembled WGS sequence"/>
</dbReference>
<protein>
    <submittedName>
        <fullName evidence="1">RNAse G</fullName>
    </submittedName>
</protein>
<dbReference type="OrthoDB" id="9958161at2"/>
<proteinExistence type="predicted"/>